<evidence type="ECO:0000259" key="1">
    <source>
        <dbReference type="Pfam" id="PF01345"/>
    </source>
</evidence>
<evidence type="ECO:0000313" key="3">
    <source>
        <dbReference type="EMBL" id="MFC5970899.1"/>
    </source>
</evidence>
<organism evidence="3 4">
    <name type="scientific">Halomarina salina</name>
    <dbReference type="NCBI Taxonomy" id="1872699"/>
    <lineage>
        <taxon>Archaea</taxon>
        <taxon>Methanobacteriati</taxon>
        <taxon>Methanobacteriota</taxon>
        <taxon>Stenosarchaea group</taxon>
        <taxon>Halobacteria</taxon>
        <taxon>Halobacteriales</taxon>
        <taxon>Natronomonadaceae</taxon>
        <taxon>Halomarina</taxon>
    </lineage>
</organism>
<dbReference type="Pfam" id="PF01345">
    <property type="entry name" value="DUF11"/>
    <property type="match status" value="1"/>
</dbReference>
<dbReference type="EMBL" id="JBHSQH010000001">
    <property type="protein sequence ID" value="MFC5970899.1"/>
    <property type="molecule type" value="Genomic_DNA"/>
</dbReference>
<feature type="domain" description="DUF11" evidence="1">
    <location>
        <begin position="57"/>
        <end position="112"/>
    </location>
</feature>
<keyword evidence="4" id="KW-1185">Reference proteome</keyword>
<evidence type="ECO:0000259" key="2">
    <source>
        <dbReference type="Pfam" id="PF01882"/>
    </source>
</evidence>
<gene>
    <name evidence="3" type="ORF">ACFPYI_06095</name>
</gene>
<protein>
    <submittedName>
        <fullName evidence="3">DUF58 domain-containing protein</fullName>
    </submittedName>
</protein>
<dbReference type="Pfam" id="PF01882">
    <property type="entry name" value="DUF58"/>
    <property type="match status" value="1"/>
</dbReference>
<evidence type="ECO:0000313" key="4">
    <source>
        <dbReference type="Proteomes" id="UP001596099"/>
    </source>
</evidence>
<dbReference type="PANTHER" id="PTHR33608">
    <property type="entry name" value="BLL2464 PROTEIN"/>
    <property type="match status" value="1"/>
</dbReference>
<comment type="caution">
    <text evidence="3">The sequence shown here is derived from an EMBL/GenBank/DDBJ whole genome shotgun (WGS) entry which is preliminary data.</text>
</comment>
<dbReference type="PANTHER" id="PTHR33608:SF6">
    <property type="entry name" value="BLL2464 PROTEIN"/>
    <property type="match status" value="1"/>
</dbReference>
<sequence length="425" mass="44890">MSLPLTRRTGQRRGMAAAALGLAGVGVLTGQASLVLASVVAVALAAHGRAGTPPSVDLAVERTLSTASPKRDEDVVVSVSVTNEGESTAPDLRFIDGVPEALSVADGSPRHATALRPGESTTFDYEVTAERGHHTFDPLYVVAHDSSGDAARHTEIPVATDLRCVPALPIPAALPLRATAAGITGQTVTPEGGAGVAFHTIREYRRGDPLNRIDWNRAARTGDLSTVEFQRERSATVVLLLDARPSGYVASDAADRTVLERAIEAAGAVYEGRRLVGDRVGVAALSPTECWLAPGSGSGHRARVRDLLGTHEALAPLPDDDDPFFGVIAIRRLRRTLPTDAQVVFCTPLVDDYAMQAARRIDASGNRVTVVSPDPTVGGTSGQRLARVERSLRCSTLREAGIPVVDWGEESFQSTVANAVRRWSA</sequence>
<dbReference type="InterPro" id="IPR001434">
    <property type="entry name" value="OmcB-like_DUF11"/>
</dbReference>
<dbReference type="RefSeq" id="WP_247413815.1">
    <property type="nucleotide sequence ID" value="NZ_JALLGW010000001.1"/>
</dbReference>
<dbReference type="Proteomes" id="UP001596099">
    <property type="component" value="Unassembled WGS sequence"/>
</dbReference>
<proteinExistence type="predicted"/>
<dbReference type="InterPro" id="IPR002881">
    <property type="entry name" value="DUF58"/>
</dbReference>
<dbReference type="AlphaFoldDB" id="A0ABD5RKI5"/>
<dbReference type="InterPro" id="IPR013783">
    <property type="entry name" value="Ig-like_fold"/>
</dbReference>
<name>A0ABD5RKI5_9EURY</name>
<dbReference type="Gene3D" id="2.60.40.10">
    <property type="entry name" value="Immunoglobulins"/>
    <property type="match status" value="1"/>
</dbReference>
<reference evidence="3 4" key="1">
    <citation type="journal article" date="2019" name="Int. J. Syst. Evol. Microbiol.">
        <title>The Global Catalogue of Microorganisms (GCM) 10K type strain sequencing project: providing services to taxonomists for standard genome sequencing and annotation.</title>
        <authorList>
            <consortium name="The Broad Institute Genomics Platform"/>
            <consortium name="The Broad Institute Genome Sequencing Center for Infectious Disease"/>
            <person name="Wu L."/>
            <person name="Ma J."/>
        </authorList>
    </citation>
    <scope>NUCLEOTIDE SEQUENCE [LARGE SCALE GENOMIC DNA]</scope>
    <source>
        <strain evidence="3 4">CGMCC 1.12543</strain>
    </source>
</reference>
<feature type="domain" description="DUF58" evidence="2">
    <location>
        <begin position="201"/>
        <end position="371"/>
    </location>
</feature>
<accession>A0ABD5RKI5</accession>